<dbReference type="EMBL" id="JAACNO010003123">
    <property type="protein sequence ID" value="KAF4128441.1"/>
    <property type="molecule type" value="Genomic_DNA"/>
</dbReference>
<protein>
    <submittedName>
        <fullName evidence="3">XAP5 circadian clock regulator</fullName>
    </submittedName>
</protein>
<sequence>MTGIERYGSSGAHTVEGNVAGSRASKLTKQREMQQKEYEAKRLDIEKTNRRGTRIDENFQSHQDDDESEFKACLGDRQTVGLVTAEEFRKKRENLQNRKSSRVDVQSEEQQKEPKKKKKRKAKKMGPLSFDMDDNDADEEETTRPTRAKKSIKNPNVETDFLPDKEREKEEARERQQLRVEWEVEQERIKNEDVAVTYSYWDGSGHRREITIPKKTTIGKYLELVKQQLVTEFAELRGVSAENLIYIKEDLIIPHHYSFYDLIVTKARGKSGPLFHFDVHDDVRLLQDRRVEKDESHPGKVVDRYWYEKNKHIFPASRWEVYDPNVVREKYTIHGD</sequence>
<dbReference type="InterPro" id="IPR007005">
    <property type="entry name" value="XAP5"/>
</dbReference>
<dbReference type="Proteomes" id="UP000704712">
    <property type="component" value="Unassembled WGS sequence"/>
</dbReference>
<feature type="compositionally biased region" description="Acidic residues" evidence="1">
    <location>
        <begin position="131"/>
        <end position="141"/>
    </location>
</feature>
<dbReference type="PANTHER" id="PTHR12722">
    <property type="entry name" value="XAP-5 PROTEIN-RELATED"/>
    <property type="match status" value="1"/>
</dbReference>
<feature type="compositionally biased region" description="Basic and acidic residues" evidence="1">
    <location>
        <begin position="29"/>
        <end position="63"/>
    </location>
</feature>
<evidence type="ECO:0000313" key="5">
    <source>
        <dbReference type="Proteomes" id="UP000602510"/>
    </source>
</evidence>
<dbReference type="GO" id="GO:0005634">
    <property type="term" value="C:nucleus"/>
    <property type="evidence" value="ECO:0007669"/>
    <property type="project" value="InterPro"/>
</dbReference>
<dbReference type="PANTHER" id="PTHR12722:SF0">
    <property type="entry name" value="PROTEIN FAM50A"/>
    <property type="match status" value="1"/>
</dbReference>
<gene>
    <name evidence="3" type="ORF">GN244_ATG05782</name>
    <name evidence="4" type="ORF">GN958_ATG22361</name>
</gene>
<dbReference type="Pfam" id="PF04921">
    <property type="entry name" value="XAP5"/>
    <property type="match status" value="1"/>
</dbReference>
<dbReference type="InterPro" id="IPR048337">
    <property type="entry name" value="FAM50A/XAP5_C"/>
</dbReference>
<reference evidence="3" key="1">
    <citation type="submission" date="2020-04" db="EMBL/GenBank/DDBJ databases">
        <title>Hybrid Assembly of Korean Phytophthora infestans isolates.</title>
        <authorList>
            <person name="Prokchorchik M."/>
            <person name="Lee Y."/>
            <person name="Seo J."/>
            <person name="Cho J.-H."/>
            <person name="Park Y.-E."/>
            <person name="Jang D.-C."/>
            <person name="Im J.-S."/>
            <person name="Choi J.-G."/>
            <person name="Park H.-J."/>
            <person name="Lee G.-B."/>
            <person name="Lee Y.-G."/>
            <person name="Hong S.-Y."/>
            <person name="Cho K."/>
            <person name="Sohn K.H."/>
        </authorList>
    </citation>
    <scope>NUCLEOTIDE SEQUENCE</scope>
    <source>
        <strain evidence="3">KR_1_A1</strain>
        <strain evidence="4">KR_2_A2</strain>
    </source>
</reference>
<evidence type="ECO:0000313" key="4">
    <source>
        <dbReference type="EMBL" id="KAF4128441.1"/>
    </source>
</evidence>
<feature type="compositionally biased region" description="Basic and acidic residues" evidence="1">
    <location>
        <begin position="86"/>
        <end position="96"/>
    </location>
</feature>
<dbReference type="AlphaFoldDB" id="A0A833SJ79"/>
<feature type="domain" description="FAM50A/XAP5 C-terminal" evidence="2">
    <location>
        <begin position="192"/>
        <end position="332"/>
    </location>
</feature>
<evidence type="ECO:0000313" key="3">
    <source>
        <dbReference type="EMBL" id="KAF4041956.1"/>
    </source>
</evidence>
<name>A0A833SJ79_PHYIN</name>
<accession>A0A833SJ79</accession>
<feature type="compositionally biased region" description="Basic and acidic residues" evidence="1">
    <location>
        <begin position="162"/>
        <end position="172"/>
    </location>
</feature>
<feature type="region of interest" description="Disordered" evidence="1">
    <location>
        <begin position="1"/>
        <end position="172"/>
    </location>
</feature>
<evidence type="ECO:0000256" key="1">
    <source>
        <dbReference type="SAM" id="MobiDB-lite"/>
    </source>
</evidence>
<proteinExistence type="predicted"/>
<dbReference type="Proteomes" id="UP000602510">
    <property type="component" value="Unassembled WGS sequence"/>
</dbReference>
<evidence type="ECO:0000259" key="2">
    <source>
        <dbReference type="Pfam" id="PF04921"/>
    </source>
</evidence>
<dbReference type="GO" id="GO:0006325">
    <property type="term" value="P:chromatin organization"/>
    <property type="evidence" value="ECO:0007669"/>
    <property type="project" value="TreeGrafter"/>
</dbReference>
<comment type="caution">
    <text evidence="3">The sequence shown here is derived from an EMBL/GenBank/DDBJ whole genome shotgun (WGS) entry which is preliminary data.</text>
</comment>
<dbReference type="EMBL" id="WSZM01000110">
    <property type="protein sequence ID" value="KAF4041956.1"/>
    <property type="molecule type" value="Genomic_DNA"/>
</dbReference>
<keyword evidence="5" id="KW-1185">Reference proteome</keyword>
<feature type="compositionally biased region" description="Basic residues" evidence="1">
    <location>
        <begin position="114"/>
        <end position="124"/>
    </location>
</feature>
<organism evidence="3 5">
    <name type="scientific">Phytophthora infestans</name>
    <name type="common">Potato late blight agent</name>
    <name type="synonym">Botrytis infestans</name>
    <dbReference type="NCBI Taxonomy" id="4787"/>
    <lineage>
        <taxon>Eukaryota</taxon>
        <taxon>Sar</taxon>
        <taxon>Stramenopiles</taxon>
        <taxon>Oomycota</taxon>
        <taxon>Peronosporomycetes</taxon>
        <taxon>Peronosporales</taxon>
        <taxon>Peronosporaceae</taxon>
        <taxon>Phytophthora</taxon>
    </lineage>
</organism>